<reference evidence="5 6" key="1">
    <citation type="submission" date="2019-02" db="EMBL/GenBank/DDBJ databases">
        <title>Genomic Encyclopedia of Archaeal and Bacterial Type Strains, Phase II (KMG-II): from individual species to whole genera.</title>
        <authorList>
            <person name="Goeker M."/>
        </authorList>
    </citation>
    <scope>NUCLEOTIDE SEQUENCE [LARGE SCALE GENOMIC DNA]</scope>
    <source>
        <strain evidence="5 6">DSM 18101</strain>
    </source>
</reference>
<dbReference type="RefSeq" id="WP_130417148.1">
    <property type="nucleotide sequence ID" value="NZ_SHKW01000001.1"/>
</dbReference>
<dbReference type="InterPro" id="IPR009057">
    <property type="entry name" value="Homeodomain-like_sf"/>
</dbReference>
<sequence length="234" mass="25791">MKADGRLSRGTTRKTLLLDAAVRIVAGFGANTLTHRAVAKSAQVSLASVTYHFPSSEALRSATYEYAGSQIGQELVRLVLETASNLEALPDICADFTARLVTDHRINTMTVFEMIVAAGHDPQLSPVTRLLNERLAKLLEPYLGSNTAAHTVSAAMQGLVLTALAIDRPNSRKWLRSSVSDLIRRYRIVPSRQVPNDSIPSPTRQEKNGTVPHTTQRDRLDDCVRRVNPRRVAR</sequence>
<dbReference type="Pfam" id="PF17940">
    <property type="entry name" value="TetR_C_31"/>
    <property type="match status" value="1"/>
</dbReference>
<dbReference type="GO" id="GO:0003677">
    <property type="term" value="F:DNA binding"/>
    <property type="evidence" value="ECO:0007669"/>
    <property type="project" value="UniProtKB-UniRule"/>
</dbReference>
<dbReference type="Pfam" id="PF00440">
    <property type="entry name" value="TetR_N"/>
    <property type="match status" value="1"/>
</dbReference>
<keyword evidence="6" id="KW-1185">Reference proteome</keyword>
<evidence type="ECO:0000256" key="2">
    <source>
        <dbReference type="PROSITE-ProRule" id="PRU00335"/>
    </source>
</evidence>
<dbReference type="EMBL" id="SHKW01000001">
    <property type="protein sequence ID" value="RZU38853.1"/>
    <property type="molecule type" value="Genomic_DNA"/>
</dbReference>
<keyword evidence="1 2" id="KW-0238">DNA-binding</keyword>
<protein>
    <submittedName>
        <fullName evidence="5">TetR family transcriptional regulator</fullName>
    </submittedName>
</protein>
<feature type="DNA-binding region" description="H-T-H motif" evidence="2">
    <location>
        <begin position="34"/>
        <end position="53"/>
    </location>
</feature>
<dbReference type="SUPFAM" id="SSF46689">
    <property type="entry name" value="Homeodomain-like"/>
    <property type="match status" value="1"/>
</dbReference>
<dbReference type="AlphaFoldDB" id="A0A4Q7YPS3"/>
<feature type="region of interest" description="Disordered" evidence="3">
    <location>
        <begin position="193"/>
        <end position="220"/>
    </location>
</feature>
<dbReference type="PROSITE" id="PS50977">
    <property type="entry name" value="HTH_TETR_2"/>
    <property type="match status" value="1"/>
</dbReference>
<dbReference type="InterPro" id="IPR001647">
    <property type="entry name" value="HTH_TetR"/>
</dbReference>
<evidence type="ECO:0000313" key="5">
    <source>
        <dbReference type="EMBL" id="RZU38853.1"/>
    </source>
</evidence>
<name>A0A4Q7YPS3_9BACT</name>
<comment type="caution">
    <text evidence="5">The sequence shown here is derived from an EMBL/GenBank/DDBJ whole genome shotgun (WGS) entry which is preliminary data.</text>
</comment>
<evidence type="ECO:0000313" key="6">
    <source>
        <dbReference type="Proteomes" id="UP000292958"/>
    </source>
</evidence>
<evidence type="ECO:0000256" key="1">
    <source>
        <dbReference type="ARBA" id="ARBA00023125"/>
    </source>
</evidence>
<dbReference type="Proteomes" id="UP000292958">
    <property type="component" value="Unassembled WGS sequence"/>
</dbReference>
<proteinExistence type="predicted"/>
<dbReference type="InterPro" id="IPR041583">
    <property type="entry name" value="TetR_C_31"/>
</dbReference>
<organism evidence="5 6">
    <name type="scientific">Edaphobacter modestus</name>
    <dbReference type="NCBI Taxonomy" id="388466"/>
    <lineage>
        <taxon>Bacteria</taxon>
        <taxon>Pseudomonadati</taxon>
        <taxon>Acidobacteriota</taxon>
        <taxon>Terriglobia</taxon>
        <taxon>Terriglobales</taxon>
        <taxon>Acidobacteriaceae</taxon>
        <taxon>Edaphobacter</taxon>
    </lineage>
</organism>
<feature type="compositionally biased region" description="Polar residues" evidence="3">
    <location>
        <begin position="193"/>
        <end position="203"/>
    </location>
</feature>
<evidence type="ECO:0000256" key="3">
    <source>
        <dbReference type="SAM" id="MobiDB-lite"/>
    </source>
</evidence>
<dbReference type="OrthoDB" id="6929199at2"/>
<evidence type="ECO:0000259" key="4">
    <source>
        <dbReference type="PROSITE" id="PS50977"/>
    </source>
</evidence>
<accession>A0A4Q7YPS3</accession>
<gene>
    <name evidence="5" type="ORF">BDD14_0143</name>
</gene>
<feature type="domain" description="HTH tetR-type" evidence="4">
    <location>
        <begin position="11"/>
        <end position="71"/>
    </location>
</feature>
<dbReference type="Gene3D" id="1.10.357.10">
    <property type="entry name" value="Tetracycline Repressor, domain 2"/>
    <property type="match status" value="1"/>
</dbReference>